<reference evidence="12 13" key="2">
    <citation type="submission" date="2017-06" db="EMBL/GenBank/DDBJ databases">
        <authorList>
            <person name="Varghese N."/>
            <person name="Submissions S."/>
        </authorList>
    </citation>
    <scope>NUCLEOTIDE SEQUENCE [LARGE SCALE GENOMIC DNA]</scope>
    <source>
        <strain evidence="12 13">RLD-1</strain>
    </source>
</reference>
<reference evidence="11 14" key="1">
    <citation type="submission" date="2016-10" db="EMBL/GenBank/DDBJ databases">
        <authorList>
            <person name="de Groot N.N."/>
        </authorList>
    </citation>
    <scope>NUCLEOTIDE SEQUENCE [LARGE SCALE GENOMIC DNA]</scope>
    <source>
        <strain evidence="11 14">CCM 7361</strain>
    </source>
</reference>
<dbReference type="EMBL" id="FNEC01000043">
    <property type="protein sequence ID" value="SDK57613.1"/>
    <property type="molecule type" value="Genomic_DNA"/>
</dbReference>
<comment type="catalytic activity">
    <reaction evidence="1">
        <text>Hydrolyzes the link between N-acetylmuramoyl residues and L-amino acid residues in certain cell-wall glycopeptides.</text>
        <dbReference type="EC" id="3.5.1.28"/>
    </reaction>
</comment>
<dbReference type="CDD" id="cd02696">
    <property type="entry name" value="MurNAc-LAA"/>
    <property type="match status" value="1"/>
</dbReference>
<sequence length="395" mass="41836">MNRRRLLQSLLASAAWLPALDLLAGPRLLGARSEPSGDGLRLVLDLDGPFHYRTFSLSAPERLVVDLEGAGLGAPLASPAPSGPLRGLRSGRLADGGTRLVLDLAEPVRLQAFALEPQAGRGHRLVLDLHPARAPAAAPAVAAAKASGKGRDILVVVDAGHGGKDPGALGSRGEREKDVALLIAQNLARRIDRQPGFRARLVRNVDVFIPLRQRVEVARRCNADMFVSVHADAAPRRTASGASVFALSEHGATSTLARFMAQRENGADLIGASGNLPLQDKDPALAKVILDMSLNATIASSLDLGHSVLRSLGGITRLHQERVDQAGFAVLKSPDIPSILVETGFISNDADCRRLHDARHQQALAGAIFDGLHGYFRQRPPVGSLLAAIREQGKA</sequence>
<protein>
    <recommendedName>
        <fullName evidence="9">N-acetylmuramoyl-L-alanine amidase AmiC</fullName>
        <ecNumber evidence="4">3.5.1.28</ecNumber>
    </recommendedName>
</protein>
<evidence type="ECO:0000256" key="9">
    <source>
        <dbReference type="ARBA" id="ARBA00074581"/>
    </source>
</evidence>
<evidence type="ECO:0000313" key="13">
    <source>
        <dbReference type="Proteomes" id="UP000198309"/>
    </source>
</evidence>
<dbReference type="GO" id="GO:0009253">
    <property type="term" value="P:peptidoglycan catabolic process"/>
    <property type="evidence" value="ECO:0007669"/>
    <property type="project" value="InterPro"/>
</dbReference>
<evidence type="ECO:0000313" key="14">
    <source>
        <dbReference type="Proteomes" id="UP000199693"/>
    </source>
</evidence>
<dbReference type="SUPFAM" id="SSF53187">
    <property type="entry name" value="Zn-dependent exopeptidases"/>
    <property type="match status" value="1"/>
</dbReference>
<comment type="similarity">
    <text evidence="3">Belongs to the N-acetylmuramoyl-L-alanine amidase 3 family.</text>
</comment>
<dbReference type="Proteomes" id="UP000198309">
    <property type="component" value="Unassembled WGS sequence"/>
</dbReference>
<dbReference type="Gene3D" id="2.60.40.3500">
    <property type="match status" value="1"/>
</dbReference>
<evidence type="ECO:0000256" key="5">
    <source>
        <dbReference type="ARBA" id="ARBA00022729"/>
    </source>
</evidence>
<dbReference type="GO" id="GO:0030288">
    <property type="term" value="C:outer membrane-bounded periplasmic space"/>
    <property type="evidence" value="ECO:0007669"/>
    <property type="project" value="TreeGrafter"/>
</dbReference>
<dbReference type="PANTHER" id="PTHR30404">
    <property type="entry name" value="N-ACETYLMURAMOYL-L-ALANINE AMIDASE"/>
    <property type="match status" value="1"/>
</dbReference>
<gene>
    <name evidence="11" type="ORF">SAMN05216189_10431</name>
    <name evidence="12" type="ORF">SAMN06295949_11954</name>
</gene>
<dbReference type="Pfam" id="PF01520">
    <property type="entry name" value="Amidase_3"/>
    <property type="match status" value="1"/>
</dbReference>
<dbReference type="GO" id="GO:0071555">
    <property type="term" value="P:cell wall organization"/>
    <property type="evidence" value="ECO:0007669"/>
    <property type="project" value="UniProtKB-KW"/>
</dbReference>
<evidence type="ECO:0000256" key="1">
    <source>
        <dbReference type="ARBA" id="ARBA00001561"/>
    </source>
</evidence>
<evidence type="ECO:0000256" key="7">
    <source>
        <dbReference type="ARBA" id="ARBA00022801"/>
    </source>
</evidence>
<proteinExistence type="inferred from homology"/>
<dbReference type="SMART" id="SM00646">
    <property type="entry name" value="Ami_3"/>
    <property type="match status" value="1"/>
</dbReference>
<keyword evidence="8" id="KW-0961">Cell wall biogenesis/degradation</keyword>
<dbReference type="Pfam" id="PF11741">
    <property type="entry name" value="AMIN"/>
    <property type="match status" value="1"/>
</dbReference>
<dbReference type="EMBL" id="FZPC01000019">
    <property type="protein sequence ID" value="SNT26815.1"/>
    <property type="molecule type" value="Genomic_DNA"/>
</dbReference>
<dbReference type="InterPro" id="IPR002508">
    <property type="entry name" value="MurNAc-LAA_cat"/>
</dbReference>
<keyword evidence="6" id="KW-0574">Periplasm</keyword>
<evidence type="ECO:0000313" key="12">
    <source>
        <dbReference type="EMBL" id="SNT26815.1"/>
    </source>
</evidence>
<dbReference type="AlphaFoldDB" id="A0A239L922"/>
<keyword evidence="5" id="KW-0732">Signal</keyword>
<evidence type="ECO:0000256" key="8">
    <source>
        <dbReference type="ARBA" id="ARBA00023316"/>
    </source>
</evidence>
<dbReference type="Gene3D" id="3.40.630.40">
    <property type="entry name" value="Zn-dependent exopeptidases"/>
    <property type="match status" value="1"/>
</dbReference>
<organism evidence="11 14">
    <name type="scientific">Pseudomonas delhiensis</name>
    <dbReference type="NCBI Taxonomy" id="366289"/>
    <lineage>
        <taxon>Bacteria</taxon>
        <taxon>Pseudomonadati</taxon>
        <taxon>Pseudomonadota</taxon>
        <taxon>Gammaproteobacteria</taxon>
        <taxon>Pseudomonadales</taxon>
        <taxon>Pseudomonadaceae</taxon>
        <taxon>Pseudomonas</taxon>
    </lineage>
</organism>
<feature type="domain" description="MurNAc-LAA" evidence="10">
    <location>
        <begin position="215"/>
        <end position="373"/>
    </location>
</feature>
<evidence type="ECO:0000313" key="11">
    <source>
        <dbReference type="EMBL" id="SDK57613.1"/>
    </source>
</evidence>
<keyword evidence="7" id="KW-0378">Hydrolase</keyword>
<evidence type="ECO:0000256" key="2">
    <source>
        <dbReference type="ARBA" id="ARBA00004418"/>
    </source>
</evidence>
<evidence type="ECO:0000256" key="3">
    <source>
        <dbReference type="ARBA" id="ARBA00010860"/>
    </source>
</evidence>
<dbReference type="RefSeq" id="WP_089392782.1">
    <property type="nucleotide sequence ID" value="NZ_FNEC01000043.1"/>
</dbReference>
<name>A0A239L922_9PSED</name>
<evidence type="ECO:0000259" key="10">
    <source>
        <dbReference type="SMART" id="SM00646"/>
    </source>
</evidence>
<evidence type="ECO:0000256" key="4">
    <source>
        <dbReference type="ARBA" id="ARBA00011901"/>
    </source>
</evidence>
<comment type="subcellular location">
    <subcellularLocation>
        <location evidence="2">Periplasm</location>
    </subcellularLocation>
</comment>
<dbReference type="PANTHER" id="PTHR30404:SF0">
    <property type="entry name" value="N-ACETYLMURAMOYL-L-ALANINE AMIDASE AMIC"/>
    <property type="match status" value="1"/>
</dbReference>
<dbReference type="InterPro" id="IPR021731">
    <property type="entry name" value="AMIN_dom"/>
</dbReference>
<evidence type="ECO:0000256" key="6">
    <source>
        <dbReference type="ARBA" id="ARBA00022764"/>
    </source>
</evidence>
<dbReference type="Proteomes" id="UP000199693">
    <property type="component" value="Unassembled WGS sequence"/>
</dbReference>
<dbReference type="GO" id="GO:0008745">
    <property type="term" value="F:N-acetylmuramoyl-L-alanine amidase activity"/>
    <property type="evidence" value="ECO:0007669"/>
    <property type="project" value="UniProtKB-EC"/>
</dbReference>
<dbReference type="FunFam" id="3.40.630.40:FF:000001">
    <property type="entry name" value="N-acetylmuramoyl-L-alanine amidase"/>
    <property type="match status" value="1"/>
</dbReference>
<keyword evidence="13" id="KW-1185">Reference proteome</keyword>
<dbReference type="InterPro" id="IPR050695">
    <property type="entry name" value="N-acetylmuramoyl_amidase_3"/>
</dbReference>
<accession>A0A239L922</accession>
<dbReference type="EC" id="3.5.1.28" evidence="4"/>